<proteinExistence type="predicted"/>
<evidence type="ECO:0000256" key="1">
    <source>
        <dbReference type="SAM" id="Phobius"/>
    </source>
</evidence>
<feature type="transmembrane region" description="Helical" evidence="1">
    <location>
        <begin position="57"/>
        <end position="79"/>
    </location>
</feature>
<keyword evidence="1" id="KW-1133">Transmembrane helix</keyword>
<protein>
    <submittedName>
        <fullName evidence="2">Uncharacterized protein</fullName>
    </submittedName>
</protein>
<keyword evidence="1" id="KW-0472">Membrane</keyword>
<name>A0A2H9T4E4_9ZZZZ</name>
<keyword evidence="1" id="KW-0812">Transmembrane</keyword>
<sequence length="90" mass="10199">MKGLSVPQKSLRFLTIVFCRFKIKNVYVSIFPQNMDPAHARALMLILSVRPPDVQEFLNVLAALLIIITQIPNTVNLGLRHRLFGTVQNV</sequence>
<reference evidence="2" key="1">
    <citation type="journal article" date="2017" name="Appl. Environ. Microbiol.">
        <title>Molecular characterization of an Endozoicomonas-like organism causing infection in king scallop Pecten maximus L.</title>
        <authorList>
            <person name="Cano I."/>
            <person name="van Aerle R."/>
            <person name="Ross S."/>
            <person name="Verner-Jeffreys D.W."/>
            <person name="Paley R.K."/>
            <person name="Rimmer G."/>
            <person name="Ryder D."/>
            <person name="Hooper P."/>
            <person name="Stone D."/>
            <person name="Feist S.W."/>
        </authorList>
    </citation>
    <scope>NUCLEOTIDE SEQUENCE</scope>
</reference>
<organism evidence="2">
    <name type="scientific">invertebrate metagenome</name>
    <dbReference type="NCBI Taxonomy" id="1711999"/>
    <lineage>
        <taxon>unclassified sequences</taxon>
        <taxon>metagenomes</taxon>
        <taxon>organismal metagenomes</taxon>
    </lineage>
</organism>
<accession>A0A2H9T4E4</accession>
<comment type="caution">
    <text evidence="2">The sequence shown here is derived from an EMBL/GenBank/DDBJ whole genome shotgun (WGS) entry which is preliminary data.</text>
</comment>
<evidence type="ECO:0000313" key="2">
    <source>
        <dbReference type="EMBL" id="PJE78093.1"/>
    </source>
</evidence>
<dbReference type="AlphaFoldDB" id="A0A2H9T4E4"/>
<gene>
    <name evidence="2" type="ORF">CI610_02976</name>
</gene>
<dbReference type="EMBL" id="NSIT01000266">
    <property type="protein sequence ID" value="PJE78093.1"/>
    <property type="molecule type" value="Genomic_DNA"/>
</dbReference>